<dbReference type="SUPFAM" id="SSF103506">
    <property type="entry name" value="Mitochondrial carrier"/>
    <property type="match status" value="1"/>
</dbReference>
<dbReference type="Pfam" id="PF00153">
    <property type="entry name" value="Mito_carr"/>
    <property type="match status" value="1"/>
</dbReference>
<comment type="subcellular location">
    <subcellularLocation>
        <location evidence="1">Membrane</location>
        <topology evidence="1">Multi-pass membrane protein</topology>
    </subcellularLocation>
</comment>
<protein>
    <submittedName>
        <fullName evidence="8">Mitochondrial carrier domain-containing protein</fullName>
    </submittedName>
</protein>
<dbReference type="Gene3D" id="1.50.40.10">
    <property type="entry name" value="Mitochondrial carrier domain"/>
    <property type="match status" value="1"/>
</dbReference>
<proteinExistence type="inferred from homology"/>
<evidence type="ECO:0000256" key="3">
    <source>
        <dbReference type="ARBA" id="ARBA00022737"/>
    </source>
</evidence>
<keyword evidence="4" id="KW-1133">Transmembrane helix</keyword>
<keyword evidence="9" id="KW-1185">Reference proteome</keyword>
<evidence type="ECO:0000313" key="9">
    <source>
        <dbReference type="Proteomes" id="UP000268162"/>
    </source>
</evidence>
<dbReference type="InterPro" id="IPR018108">
    <property type="entry name" value="MCP_transmembrane"/>
</dbReference>
<evidence type="ECO:0000313" key="8">
    <source>
        <dbReference type="EMBL" id="RKP33977.1"/>
    </source>
</evidence>
<evidence type="ECO:0000256" key="1">
    <source>
        <dbReference type="ARBA" id="ARBA00004141"/>
    </source>
</evidence>
<dbReference type="GO" id="GO:0016020">
    <property type="term" value="C:membrane"/>
    <property type="evidence" value="ECO:0007669"/>
    <property type="project" value="UniProtKB-SubCell"/>
</dbReference>
<feature type="repeat" description="Solcar" evidence="6">
    <location>
        <begin position="1"/>
        <end position="88"/>
    </location>
</feature>
<gene>
    <name evidence="8" type="ORF">BJ085DRAFT_22008</name>
</gene>
<name>A0A4P9ZL38_9FUNG</name>
<organism evidence="8 9">
    <name type="scientific">Dimargaris cristalligena</name>
    <dbReference type="NCBI Taxonomy" id="215637"/>
    <lineage>
        <taxon>Eukaryota</taxon>
        <taxon>Fungi</taxon>
        <taxon>Fungi incertae sedis</taxon>
        <taxon>Zoopagomycota</taxon>
        <taxon>Kickxellomycotina</taxon>
        <taxon>Dimargaritomycetes</taxon>
        <taxon>Dimargaritales</taxon>
        <taxon>Dimargaritaceae</taxon>
        <taxon>Dimargaris</taxon>
    </lineage>
</organism>
<dbReference type="EMBL" id="ML003428">
    <property type="protein sequence ID" value="RKP33977.1"/>
    <property type="molecule type" value="Genomic_DNA"/>
</dbReference>
<accession>A0A4P9ZL38</accession>
<sequence>GGLAGAISKTIVFPLDVVRKRLQVQGPSRAYFGRDPVPVYESSVWRTLKQIARQEGVGGLYRGIVPGLLKSAPASAATFFIYTEMTKQCELFNLRTSRPSY</sequence>
<keyword evidence="3" id="KW-0677">Repeat</keyword>
<dbReference type="PANTHER" id="PTHR24089">
    <property type="entry name" value="SOLUTE CARRIER FAMILY 25"/>
    <property type="match status" value="1"/>
</dbReference>
<evidence type="ECO:0000256" key="2">
    <source>
        <dbReference type="ARBA" id="ARBA00022692"/>
    </source>
</evidence>
<reference evidence="9" key="1">
    <citation type="journal article" date="2018" name="Nat. Microbiol.">
        <title>Leveraging single-cell genomics to expand the fungal tree of life.</title>
        <authorList>
            <person name="Ahrendt S.R."/>
            <person name="Quandt C.A."/>
            <person name="Ciobanu D."/>
            <person name="Clum A."/>
            <person name="Salamov A."/>
            <person name="Andreopoulos B."/>
            <person name="Cheng J.F."/>
            <person name="Woyke T."/>
            <person name="Pelin A."/>
            <person name="Henrissat B."/>
            <person name="Reynolds N.K."/>
            <person name="Benny G.L."/>
            <person name="Smith M.E."/>
            <person name="James T.Y."/>
            <person name="Grigoriev I.V."/>
        </authorList>
    </citation>
    <scope>NUCLEOTIDE SEQUENCE [LARGE SCALE GENOMIC DNA]</scope>
    <source>
        <strain evidence="9">RSA 468</strain>
    </source>
</reference>
<dbReference type="Proteomes" id="UP000268162">
    <property type="component" value="Unassembled WGS sequence"/>
</dbReference>
<keyword evidence="2 6" id="KW-0812">Transmembrane</keyword>
<keyword evidence="5 6" id="KW-0472">Membrane</keyword>
<evidence type="ECO:0000256" key="5">
    <source>
        <dbReference type="ARBA" id="ARBA00023136"/>
    </source>
</evidence>
<evidence type="ECO:0000256" key="6">
    <source>
        <dbReference type="PROSITE-ProRule" id="PRU00282"/>
    </source>
</evidence>
<keyword evidence="7" id="KW-0813">Transport</keyword>
<dbReference type="AlphaFoldDB" id="A0A4P9ZL38"/>
<dbReference type="PROSITE" id="PS50920">
    <property type="entry name" value="SOLCAR"/>
    <property type="match status" value="1"/>
</dbReference>
<comment type="similarity">
    <text evidence="7">Belongs to the mitochondrial carrier (TC 2.A.29) family.</text>
</comment>
<feature type="non-terminal residue" evidence="8">
    <location>
        <position position="1"/>
    </location>
</feature>
<evidence type="ECO:0000256" key="7">
    <source>
        <dbReference type="RuleBase" id="RU000488"/>
    </source>
</evidence>
<dbReference type="STRING" id="215637.A0A4P9ZL38"/>
<dbReference type="InterPro" id="IPR023395">
    <property type="entry name" value="MCP_dom_sf"/>
</dbReference>
<evidence type="ECO:0000256" key="4">
    <source>
        <dbReference type="ARBA" id="ARBA00022989"/>
    </source>
</evidence>